<dbReference type="CDD" id="cd00093">
    <property type="entry name" value="HTH_XRE"/>
    <property type="match status" value="1"/>
</dbReference>
<dbReference type="Gene3D" id="1.10.3100.10">
    <property type="entry name" value="Putative cytoplasmic protein"/>
    <property type="match status" value="1"/>
</dbReference>
<proteinExistence type="predicted"/>
<keyword evidence="2" id="KW-1185">Reference proteome</keyword>
<evidence type="ECO:0008006" key="3">
    <source>
        <dbReference type="Google" id="ProtNLM"/>
    </source>
</evidence>
<dbReference type="InterPro" id="IPR001387">
    <property type="entry name" value="Cro/C1-type_HTH"/>
</dbReference>
<comment type="caution">
    <text evidence="1">The sequence shown here is derived from an EMBL/GenBank/DDBJ whole genome shotgun (WGS) entry which is preliminary data.</text>
</comment>
<sequence length="129" mass="14944">MQTEAPIMMNSATFRATREFLGLSDSWLADHLGVSPRTVRKWGTGESPVPVSVAEELTVLADRTARVVERYAEHFREREDRWPMTIPRTLDQGHQWHHDPGMPVDWWRNLAARVCERVPGLWLEWPEAA</sequence>
<accession>A0ABP5F0E5</accession>
<organism evidence="1 2">
    <name type="scientific">Brevibacterium samyangense</name>
    <dbReference type="NCBI Taxonomy" id="366888"/>
    <lineage>
        <taxon>Bacteria</taxon>
        <taxon>Bacillati</taxon>
        <taxon>Actinomycetota</taxon>
        <taxon>Actinomycetes</taxon>
        <taxon>Micrococcales</taxon>
        <taxon>Brevibacteriaceae</taxon>
        <taxon>Brevibacterium</taxon>
    </lineage>
</organism>
<dbReference type="SUPFAM" id="SSF47413">
    <property type="entry name" value="lambda repressor-like DNA-binding domains"/>
    <property type="match status" value="1"/>
</dbReference>
<dbReference type="InterPro" id="IPR010982">
    <property type="entry name" value="Lambda_DNA-bd_dom_sf"/>
</dbReference>
<dbReference type="EMBL" id="BAAANO010000029">
    <property type="protein sequence ID" value="GAA2013278.1"/>
    <property type="molecule type" value="Genomic_DNA"/>
</dbReference>
<gene>
    <name evidence="1" type="ORF">GCM10009755_26170</name>
</gene>
<dbReference type="InterPro" id="IPR027910">
    <property type="entry name" value="YdiL_sf"/>
</dbReference>
<name>A0ABP5F0E5_9MICO</name>
<dbReference type="Proteomes" id="UP001500755">
    <property type="component" value="Unassembled WGS sequence"/>
</dbReference>
<dbReference type="RefSeq" id="WP_344310376.1">
    <property type="nucleotide sequence ID" value="NZ_BAAANO010000029.1"/>
</dbReference>
<evidence type="ECO:0000313" key="1">
    <source>
        <dbReference type="EMBL" id="GAA2013278.1"/>
    </source>
</evidence>
<reference evidence="2" key="1">
    <citation type="journal article" date="2019" name="Int. J. Syst. Evol. Microbiol.">
        <title>The Global Catalogue of Microorganisms (GCM) 10K type strain sequencing project: providing services to taxonomists for standard genome sequencing and annotation.</title>
        <authorList>
            <consortium name="The Broad Institute Genomics Platform"/>
            <consortium name="The Broad Institute Genome Sequencing Center for Infectious Disease"/>
            <person name="Wu L."/>
            <person name="Ma J."/>
        </authorList>
    </citation>
    <scope>NUCLEOTIDE SEQUENCE [LARGE SCALE GENOMIC DNA]</scope>
    <source>
        <strain evidence="2">JCM 14546</strain>
    </source>
</reference>
<protein>
    <recommendedName>
        <fullName evidence="3">Helix-turn-helix domain-containing protein</fullName>
    </recommendedName>
</protein>
<evidence type="ECO:0000313" key="2">
    <source>
        <dbReference type="Proteomes" id="UP001500755"/>
    </source>
</evidence>